<dbReference type="GO" id="GO:0031966">
    <property type="term" value="C:mitochondrial membrane"/>
    <property type="evidence" value="ECO:0007669"/>
    <property type="project" value="UniProtKB-SubCell"/>
</dbReference>
<dbReference type="PANTHER" id="PTHR12297">
    <property type="entry name" value="HYPOXIA-INDUCBILE GENE 1 HIG1 -RELATED"/>
    <property type="match status" value="1"/>
</dbReference>
<dbReference type="InterPro" id="IPR050355">
    <property type="entry name" value="RCF1"/>
</dbReference>
<evidence type="ECO:0000313" key="8">
    <source>
        <dbReference type="Proteomes" id="UP000887013"/>
    </source>
</evidence>
<evidence type="ECO:0000256" key="3">
    <source>
        <dbReference type="ARBA" id="ARBA00022989"/>
    </source>
</evidence>
<accession>A0A8X6NY31</accession>
<protein>
    <submittedName>
        <fullName evidence="7">HIG1 domain family member 2A</fullName>
    </submittedName>
</protein>
<evidence type="ECO:0000259" key="6">
    <source>
        <dbReference type="PROSITE" id="PS51503"/>
    </source>
</evidence>
<keyword evidence="2 5" id="KW-0812">Transmembrane</keyword>
<dbReference type="Pfam" id="PF04588">
    <property type="entry name" value="HIG_1_N"/>
    <property type="match status" value="1"/>
</dbReference>
<feature type="transmembrane region" description="Helical" evidence="5">
    <location>
        <begin position="56"/>
        <end position="75"/>
    </location>
</feature>
<dbReference type="PANTHER" id="PTHR12297:SF18">
    <property type="entry name" value="HIG1 DOMAIN FAMILY MEMBER 2A"/>
    <property type="match status" value="1"/>
</dbReference>
<evidence type="ECO:0000256" key="5">
    <source>
        <dbReference type="SAM" id="Phobius"/>
    </source>
</evidence>
<evidence type="ECO:0000313" key="7">
    <source>
        <dbReference type="EMBL" id="GFT39517.1"/>
    </source>
</evidence>
<evidence type="ECO:0000256" key="1">
    <source>
        <dbReference type="ARBA" id="ARBA00004325"/>
    </source>
</evidence>
<feature type="domain" description="HIG1" evidence="6">
    <location>
        <begin position="28"/>
        <end position="116"/>
    </location>
</feature>
<dbReference type="InterPro" id="IPR007667">
    <property type="entry name" value="Hypoxia_induced_domain"/>
</dbReference>
<dbReference type="OrthoDB" id="6604018at2759"/>
<evidence type="ECO:0000256" key="2">
    <source>
        <dbReference type="ARBA" id="ARBA00022692"/>
    </source>
</evidence>
<dbReference type="AlphaFoldDB" id="A0A8X6NY31"/>
<dbReference type="Gene3D" id="6.10.140.1320">
    <property type="match status" value="1"/>
</dbReference>
<feature type="transmembrane region" description="Helical" evidence="5">
    <location>
        <begin position="87"/>
        <end position="109"/>
    </location>
</feature>
<gene>
    <name evidence="7" type="primary">NCL1_26565</name>
    <name evidence="7" type="ORF">NPIL_561051</name>
</gene>
<name>A0A8X6NY31_NEPPI</name>
<keyword evidence="3 5" id="KW-1133">Transmembrane helix</keyword>
<dbReference type="EMBL" id="BMAW01063278">
    <property type="protein sequence ID" value="GFT39517.1"/>
    <property type="molecule type" value="Genomic_DNA"/>
</dbReference>
<evidence type="ECO:0000256" key="4">
    <source>
        <dbReference type="ARBA" id="ARBA00023136"/>
    </source>
</evidence>
<keyword evidence="4 5" id="KW-0472">Membrane</keyword>
<organism evidence="7 8">
    <name type="scientific">Nephila pilipes</name>
    <name type="common">Giant wood spider</name>
    <name type="synonym">Nephila maculata</name>
    <dbReference type="NCBI Taxonomy" id="299642"/>
    <lineage>
        <taxon>Eukaryota</taxon>
        <taxon>Metazoa</taxon>
        <taxon>Ecdysozoa</taxon>
        <taxon>Arthropoda</taxon>
        <taxon>Chelicerata</taxon>
        <taxon>Arachnida</taxon>
        <taxon>Araneae</taxon>
        <taxon>Araneomorphae</taxon>
        <taxon>Entelegynae</taxon>
        <taxon>Araneoidea</taxon>
        <taxon>Nephilidae</taxon>
        <taxon>Nephila</taxon>
    </lineage>
</organism>
<dbReference type="Proteomes" id="UP000887013">
    <property type="component" value="Unassembled WGS sequence"/>
</dbReference>
<comment type="caution">
    <text evidence="7">The sequence shown here is derived from an EMBL/GenBank/DDBJ whole genome shotgun (WGS) entry which is preliminary data.</text>
</comment>
<sequence length="116" mass="13063">MNCLQVRPQQLLSNMDKEEKERLEWIETFDHLNQLQIQDKKGIRERMINKIKSNPFVPIGMLATTAALTAGVISMRSGNKKRSQLMMRARVLAQGFTVAAILIGIVVAAKTKPTEN</sequence>
<proteinExistence type="predicted"/>
<keyword evidence="8" id="KW-1185">Reference proteome</keyword>
<comment type="subcellular location">
    <subcellularLocation>
        <location evidence="1">Mitochondrion membrane</location>
    </subcellularLocation>
</comment>
<dbReference type="PROSITE" id="PS51503">
    <property type="entry name" value="HIG1"/>
    <property type="match status" value="1"/>
</dbReference>
<dbReference type="GO" id="GO:0097250">
    <property type="term" value="P:mitochondrial respirasome assembly"/>
    <property type="evidence" value="ECO:0007669"/>
    <property type="project" value="TreeGrafter"/>
</dbReference>
<reference evidence="7" key="1">
    <citation type="submission" date="2020-08" db="EMBL/GenBank/DDBJ databases">
        <title>Multicomponent nature underlies the extraordinary mechanical properties of spider dragline silk.</title>
        <authorList>
            <person name="Kono N."/>
            <person name="Nakamura H."/>
            <person name="Mori M."/>
            <person name="Yoshida Y."/>
            <person name="Ohtoshi R."/>
            <person name="Malay A.D."/>
            <person name="Moran D.A.P."/>
            <person name="Tomita M."/>
            <person name="Numata K."/>
            <person name="Arakawa K."/>
        </authorList>
    </citation>
    <scope>NUCLEOTIDE SEQUENCE</scope>
</reference>